<dbReference type="EMBL" id="JAAGRQ010000127">
    <property type="protein sequence ID" value="NDY58675.1"/>
    <property type="molecule type" value="Genomic_DNA"/>
</dbReference>
<dbReference type="Pfam" id="PF02082">
    <property type="entry name" value="Rrf2"/>
    <property type="match status" value="1"/>
</dbReference>
<accession>A0A7K3NS94</accession>
<dbReference type="Gene3D" id="1.10.10.10">
    <property type="entry name" value="Winged helix-like DNA-binding domain superfamily/Winged helix DNA-binding domain"/>
    <property type="match status" value="1"/>
</dbReference>
<dbReference type="AlphaFoldDB" id="A0A7K3NS94"/>
<dbReference type="SUPFAM" id="SSF46785">
    <property type="entry name" value="Winged helix' DNA-binding domain"/>
    <property type="match status" value="1"/>
</dbReference>
<keyword evidence="1" id="KW-0238">DNA-binding</keyword>
<dbReference type="Proteomes" id="UP000469724">
    <property type="component" value="Unassembled WGS sequence"/>
</dbReference>
<dbReference type="PANTHER" id="PTHR33221">
    <property type="entry name" value="WINGED HELIX-TURN-HELIX TRANSCRIPTIONAL REGULATOR, RRF2 FAMILY"/>
    <property type="match status" value="1"/>
</dbReference>
<dbReference type="PROSITE" id="PS51197">
    <property type="entry name" value="HTH_RRF2_2"/>
    <property type="match status" value="1"/>
</dbReference>
<organism evidence="2 3">
    <name type="scientific">Desulfolutivibrio sulfodismutans</name>
    <dbReference type="NCBI Taxonomy" id="63561"/>
    <lineage>
        <taxon>Bacteria</taxon>
        <taxon>Pseudomonadati</taxon>
        <taxon>Thermodesulfobacteriota</taxon>
        <taxon>Desulfovibrionia</taxon>
        <taxon>Desulfovibrionales</taxon>
        <taxon>Desulfovibrionaceae</taxon>
        <taxon>Desulfolutivibrio</taxon>
    </lineage>
</organism>
<dbReference type="GO" id="GO:0003677">
    <property type="term" value="F:DNA binding"/>
    <property type="evidence" value="ECO:0007669"/>
    <property type="project" value="UniProtKB-KW"/>
</dbReference>
<reference evidence="2 3" key="1">
    <citation type="submission" date="2020-02" db="EMBL/GenBank/DDBJ databases">
        <title>Comparative genomics of sulfur disproportionating microorganisms.</title>
        <authorList>
            <person name="Ward L.M."/>
            <person name="Bertran E."/>
            <person name="Johnston D.T."/>
        </authorList>
    </citation>
    <scope>NUCLEOTIDE SEQUENCE [LARGE SCALE GENOMIC DNA]</scope>
    <source>
        <strain evidence="2 3">DSM 3696</strain>
    </source>
</reference>
<evidence type="ECO:0000313" key="3">
    <source>
        <dbReference type="Proteomes" id="UP000469724"/>
    </source>
</evidence>
<evidence type="ECO:0000313" key="2">
    <source>
        <dbReference type="EMBL" id="NDY58675.1"/>
    </source>
</evidence>
<proteinExistence type="predicted"/>
<dbReference type="InterPro" id="IPR000944">
    <property type="entry name" value="Tscrpt_reg_Rrf2"/>
</dbReference>
<sequence length="145" mass="15972">MQLTTRSRYGLRMLLDIAINGGSGPVRIQDIAQRRKISVKYLEQLIRELKKGGFIHSKRGPKGGHVLALPPGEIKIGDVVRILEGHPALTECVSDETVCPISSDCVARRIWERATQSVFRELDSISLADMLGQARQCAVTGFPCC</sequence>
<dbReference type="RefSeq" id="WP_163303745.1">
    <property type="nucleotide sequence ID" value="NZ_JAAGRQ010000127.1"/>
</dbReference>
<dbReference type="NCBIfam" id="TIGR00738">
    <property type="entry name" value="rrf2_super"/>
    <property type="match status" value="1"/>
</dbReference>
<gene>
    <name evidence="2" type="ORF">G3N56_18220</name>
</gene>
<dbReference type="InterPro" id="IPR036388">
    <property type="entry name" value="WH-like_DNA-bd_sf"/>
</dbReference>
<keyword evidence="3" id="KW-1185">Reference proteome</keyword>
<evidence type="ECO:0000256" key="1">
    <source>
        <dbReference type="ARBA" id="ARBA00023125"/>
    </source>
</evidence>
<dbReference type="GO" id="GO:0005829">
    <property type="term" value="C:cytosol"/>
    <property type="evidence" value="ECO:0007669"/>
    <property type="project" value="TreeGrafter"/>
</dbReference>
<comment type="caution">
    <text evidence="2">The sequence shown here is derived from an EMBL/GenBank/DDBJ whole genome shotgun (WGS) entry which is preliminary data.</text>
</comment>
<dbReference type="InterPro" id="IPR036390">
    <property type="entry name" value="WH_DNA-bd_sf"/>
</dbReference>
<protein>
    <submittedName>
        <fullName evidence="2">Rrf2 family transcriptional regulator</fullName>
    </submittedName>
</protein>
<dbReference type="PANTHER" id="PTHR33221:SF5">
    <property type="entry name" value="HTH-TYPE TRANSCRIPTIONAL REGULATOR ISCR"/>
    <property type="match status" value="1"/>
</dbReference>
<name>A0A7K3NS94_9BACT</name>
<dbReference type="GO" id="GO:0003700">
    <property type="term" value="F:DNA-binding transcription factor activity"/>
    <property type="evidence" value="ECO:0007669"/>
    <property type="project" value="TreeGrafter"/>
</dbReference>